<name>A0A7X3MNK3_9HYPH</name>
<proteinExistence type="predicted"/>
<keyword evidence="2" id="KW-1185">Reference proteome</keyword>
<dbReference type="EMBL" id="WURB01000001">
    <property type="protein sequence ID" value="MXQ10381.1"/>
    <property type="molecule type" value="Genomic_DNA"/>
</dbReference>
<reference evidence="1 2" key="2">
    <citation type="submission" date="2020-01" db="EMBL/GenBank/DDBJ databases">
        <title>Microvirga sp. nov., an arsenate reduction bacterium isolated from Tibet hotspring sediments.</title>
        <authorList>
            <person name="Xian W.-D."/>
            <person name="Li W.-J."/>
        </authorList>
    </citation>
    <scope>NUCLEOTIDE SEQUENCE [LARGE SCALE GENOMIC DNA]</scope>
    <source>
        <strain evidence="1 2">KCTC 23863</strain>
    </source>
</reference>
<comment type="caution">
    <text evidence="1">The sequence shown here is derived from an EMBL/GenBank/DDBJ whole genome shotgun (WGS) entry which is preliminary data.</text>
</comment>
<dbReference type="Proteomes" id="UP000436483">
    <property type="component" value="Unassembled WGS sequence"/>
</dbReference>
<reference evidence="1 2" key="1">
    <citation type="submission" date="2019-12" db="EMBL/GenBank/DDBJ databases">
        <authorList>
            <person name="Yuan C.-G."/>
        </authorList>
    </citation>
    <scope>NUCLEOTIDE SEQUENCE [LARGE SCALE GENOMIC DNA]</scope>
    <source>
        <strain evidence="1 2">KCTC 23863</strain>
    </source>
</reference>
<evidence type="ECO:0000313" key="2">
    <source>
        <dbReference type="Proteomes" id="UP000436483"/>
    </source>
</evidence>
<evidence type="ECO:0000313" key="1">
    <source>
        <dbReference type="EMBL" id="MXQ10381.1"/>
    </source>
</evidence>
<evidence type="ECO:0008006" key="3">
    <source>
        <dbReference type="Google" id="ProtNLM"/>
    </source>
</evidence>
<sequence>MAGTKRRGLLAAIGKAMALTMTLGACQTSRLSGSPEGVPVAVESIDGASAPVQTALLGELAAAASERKVELVDSGEDARYRVRGYISTVTEDGETKVSYVWDLFDAQKRRAKRLEGSQSAASGSGSIAPLDGETLAKLAEASMDEIADFLSASKSIQTAEVTEDDSPVALQ</sequence>
<protein>
    <recommendedName>
        <fullName evidence="3">Lipoprotein</fullName>
    </recommendedName>
</protein>
<dbReference type="OrthoDB" id="8452331at2"/>
<dbReference type="RefSeq" id="WP_160882959.1">
    <property type="nucleotide sequence ID" value="NZ_WURB01000001.1"/>
</dbReference>
<accession>A0A7X3MNK3</accession>
<dbReference type="PROSITE" id="PS51257">
    <property type="entry name" value="PROKAR_LIPOPROTEIN"/>
    <property type="match status" value="1"/>
</dbReference>
<gene>
    <name evidence="1" type="ORF">GR328_02695</name>
</gene>
<organism evidence="1 2">
    <name type="scientific">Microvirga makkahensis</name>
    <dbReference type="NCBI Taxonomy" id="1128670"/>
    <lineage>
        <taxon>Bacteria</taxon>
        <taxon>Pseudomonadati</taxon>
        <taxon>Pseudomonadota</taxon>
        <taxon>Alphaproteobacteria</taxon>
        <taxon>Hyphomicrobiales</taxon>
        <taxon>Methylobacteriaceae</taxon>
        <taxon>Microvirga</taxon>
    </lineage>
</organism>
<dbReference type="AlphaFoldDB" id="A0A7X3MNK3"/>